<evidence type="ECO:0000313" key="7">
    <source>
        <dbReference type="Proteomes" id="UP000283634"/>
    </source>
</evidence>
<evidence type="ECO:0000256" key="4">
    <source>
        <dbReference type="PROSITE-ProRule" id="PRU00175"/>
    </source>
</evidence>
<accession>A0A3R7M3S8</accession>
<dbReference type="PANTHER" id="PTHR45798:SF97">
    <property type="entry name" value="ALCOHOL-SENSITIVE RING FINGER PROTEIN 1"/>
    <property type="match status" value="1"/>
</dbReference>
<evidence type="ECO:0000256" key="3">
    <source>
        <dbReference type="ARBA" id="ARBA00022833"/>
    </source>
</evidence>
<keyword evidence="3" id="KW-0862">Zinc</keyword>
<name>A0A3R7M3S8_TRYRA</name>
<dbReference type="AlphaFoldDB" id="A0A3R7M3S8"/>
<evidence type="ECO:0000313" key="6">
    <source>
        <dbReference type="EMBL" id="RNF08500.1"/>
    </source>
</evidence>
<comment type="caution">
    <text evidence="6">The sequence shown here is derived from an EMBL/GenBank/DDBJ whole genome shotgun (WGS) entry which is preliminary data.</text>
</comment>
<dbReference type="SMART" id="SM00184">
    <property type="entry name" value="RING"/>
    <property type="match status" value="1"/>
</dbReference>
<dbReference type="OMA" id="FCHECER"/>
<dbReference type="InterPro" id="IPR013083">
    <property type="entry name" value="Znf_RING/FYVE/PHD"/>
</dbReference>
<dbReference type="RefSeq" id="XP_029240438.1">
    <property type="nucleotide sequence ID" value="XM_029379720.1"/>
</dbReference>
<dbReference type="OrthoDB" id="240221at2759"/>
<dbReference type="EMBL" id="MKGL01000065">
    <property type="protein sequence ID" value="RNF08500.1"/>
    <property type="molecule type" value="Genomic_DNA"/>
</dbReference>
<keyword evidence="7" id="KW-1185">Reference proteome</keyword>
<keyword evidence="1" id="KW-0479">Metal-binding</keyword>
<protein>
    <recommendedName>
        <fullName evidence="5">RING-type domain-containing protein</fullName>
    </recommendedName>
</protein>
<dbReference type="GeneID" id="40326659"/>
<evidence type="ECO:0000256" key="1">
    <source>
        <dbReference type="ARBA" id="ARBA00022723"/>
    </source>
</evidence>
<dbReference type="GO" id="GO:0008270">
    <property type="term" value="F:zinc ion binding"/>
    <property type="evidence" value="ECO:0007669"/>
    <property type="project" value="UniProtKB-KW"/>
</dbReference>
<sequence length="204" mass="23051">MYFCHVCQRFYNQQEVNDAATSCAVCHSPLIEVVQNERQYRELQAIVRAQQVQLQEQQEQASGNFLEDLLPLLPRLFTGNPHDHIVISFSLTGAPEMRSRPRYSVDELMDSFETLPNGLQEGDRCEYPEAFLTSSCAICLESVIGSNGPVVVLPCRHCFHKDCIKHWLAEHLECPLCRANVVPPQGMAAPLQSREQRPPEGGEE</sequence>
<evidence type="ECO:0000256" key="2">
    <source>
        <dbReference type="ARBA" id="ARBA00022771"/>
    </source>
</evidence>
<dbReference type="Gene3D" id="3.30.40.10">
    <property type="entry name" value="Zinc/RING finger domain, C3HC4 (zinc finger)"/>
    <property type="match status" value="1"/>
</dbReference>
<reference evidence="6 7" key="1">
    <citation type="journal article" date="2018" name="BMC Genomics">
        <title>Genomic comparison of Trypanosoma conorhini and Trypanosoma rangeli to Trypanosoma cruzi strains of high and low virulence.</title>
        <authorList>
            <person name="Bradwell K.R."/>
            <person name="Koparde V.N."/>
            <person name="Matveyev A.V."/>
            <person name="Serrano M.G."/>
            <person name="Alves J.M."/>
            <person name="Parikh H."/>
            <person name="Huang B."/>
            <person name="Lee V."/>
            <person name="Espinosa-Alvarez O."/>
            <person name="Ortiz P.A."/>
            <person name="Costa-Martins A.G."/>
            <person name="Teixeira M.M."/>
            <person name="Buck G.A."/>
        </authorList>
    </citation>
    <scope>NUCLEOTIDE SEQUENCE [LARGE SCALE GENOMIC DNA]</scope>
    <source>
        <strain evidence="6 7">AM80</strain>
    </source>
</reference>
<dbReference type="InterPro" id="IPR052788">
    <property type="entry name" value="RING-type_E3_ligase_ATL"/>
</dbReference>
<dbReference type="InterPro" id="IPR001841">
    <property type="entry name" value="Znf_RING"/>
</dbReference>
<dbReference type="Pfam" id="PF13639">
    <property type="entry name" value="zf-RING_2"/>
    <property type="match status" value="1"/>
</dbReference>
<dbReference type="PROSITE" id="PS50089">
    <property type="entry name" value="ZF_RING_2"/>
    <property type="match status" value="1"/>
</dbReference>
<gene>
    <name evidence="6" type="ORF">TraAM80_02726</name>
</gene>
<dbReference type="SUPFAM" id="SSF57850">
    <property type="entry name" value="RING/U-box"/>
    <property type="match status" value="1"/>
</dbReference>
<dbReference type="PANTHER" id="PTHR45798">
    <property type="entry name" value="RING-H2 FINGER PROTEIN ATL61-RELATED-RELATED"/>
    <property type="match status" value="1"/>
</dbReference>
<evidence type="ECO:0000259" key="5">
    <source>
        <dbReference type="PROSITE" id="PS50089"/>
    </source>
</evidence>
<organism evidence="6 7">
    <name type="scientific">Trypanosoma rangeli</name>
    <dbReference type="NCBI Taxonomy" id="5698"/>
    <lineage>
        <taxon>Eukaryota</taxon>
        <taxon>Discoba</taxon>
        <taxon>Euglenozoa</taxon>
        <taxon>Kinetoplastea</taxon>
        <taxon>Metakinetoplastina</taxon>
        <taxon>Trypanosomatida</taxon>
        <taxon>Trypanosomatidae</taxon>
        <taxon>Trypanosoma</taxon>
        <taxon>Herpetosoma</taxon>
    </lineage>
</organism>
<keyword evidence="2 4" id="KW-0863">Zinc-finger</keyword>
<proteinExistence type="predicted"/>
<feature type="domain" description="RING-type" evidence="5">
    <location>
        <begin position="136"/>
        <end position="178"/>
    </location>
</feature>
<dbReference type="Proteomes" id="UP000283634">
    <property type="component" value="Unassembled WGS sequence"/>
</dbReference>